<dbReference type="PROSITE" id="PS50297">
    <property type="entry name" value="ANK_REP_REGION"/>
    <property type="match status" value="6"/>
</dbReference>
<reference evidence="3" key="1">
    <citation type="submission" date="2006-10" db="EMBL/GenBank/DDBJ databases">
        <authorList>
            <person name="Amadeo P."/>
            <person name="Zhao Q."/>
            <person name="Wortman J."/>
            <person name="Fraser-Liggett C."/>
            <person name="Carlton J."/>
        </authorList>
    </citation>
    <scope>NUCLEOTIDE SEQUENCE</scope>
    <source>
        <strain evidence="3">G3</strain>
    </source>
</reference>
<organism evidence="3 4">
    <name type="scientific">Trichomonas vaginalis (strain ATCC PRA-98 / G3)</name>
    <dbReference type="NCBI Taxonomy" id="412133"/>
    <lineage>
        <taxon>Eukaryota</taxon>
        <taxon>Metamonada</taxon>
        <taxon>Parabasalia</taxon>
        <taxon>Trichomonadida</taxon>
        <taxon>Trichomonadidae</taxon>
        <taxon>Trichomonas</taxon>
    </lineage>
</organism>
<reference evidence="3" key="2">
    <citation type="journal article" date="2007" name="Science">
        <title>Draft genome sequence of the sexually transmitted pathogen Trichomonas vaginalis.</title>
        <authorList>
            <person name="Carlton J.M."/>
            <person name="Hirt R.P."/>
            <person name="Silva J.C."/>
            <person name="Delcher A.L."/>
            <person name="Schatz M."/>
            <person name="Zhao Q."/>
            <person name="Wortman J.R."/>
            <person name="Bidwell S.L."/>
            <person name="Alsmark U.C.M."/>
            <person name="Besteiro S."/>
            <person name="Sicheritz-Ponten T."/>
            <person name="Noel C.J."/>
            <person name="Dacks J.B."/>
            <person name="Foster P.G."/>
            <person name="Simillion C."/>
            <person name="Van de Peer Y."/>
            <person name="Miranda-Saavedra D."/>
            <person name="Barton G.J."/>
            <person name="Westrop G.D."/>
            <person name="Mueller S."/>
            <person name="Dessi D."/>
            <person name="Fiori P.L."/>
            <person name="Ren Q."/>
            <person name="Paulsen I."/>
            <person name="Zhang H."/>
            <person name="Bastida-Corcuera F.D."/>
            <person name="Simoes-Barbosa A."/>
            <person name="Brown M.T."/>
            <person name="Hayes R.D."/>
            <person name="Mukherjee M."/>
            <person name="Okumura C.Y."/>
            <person name="Schneider R."/>
            <person name="Smith A.J."/>
            <person name="Vanacova S."/>
            <person name="Villalvazo M."/>
            <person name="Haas B.J."/>
            <person name="Pertea M."/>
            <person name="Feldblyum T.V."/>
            <person name="Utterback T.R."/>
            <person name="Shu C.L."/>
            <person name="Osoegawa K."/>
            <person name="de Jong P.J."/>
            <person name="Hrdy I."/>
            <person name="Horvathova L."/>
            <person name="Zubacova Z."/>
            <person name="Dolezal P."/>
            <person name="Malik S.B."/>
            <person name="Logsdon J.M. Jr."/>
            <person name="Henze K."/>
            <person name="Gupta A."/>
            <person name="Wang C.C."/>
            <person name="Dunne R.L."/>
            <person name="Upcroft J.A."/>
            <person name="Upcroft P."/>
            <person name="White O."/>
            <person name="Salzberg S.L."/>
            <person name="Tang P."/>
            <person name="Chiu C.-H."/>
            <person name="Lee Y.-S."/>
            <person name="Embley T.M."/>
            <person name="Coombs G.H."/>
            <person name="Mottram J.C."/>
            <person name="Tachezy J."/>
            <person name="Fraser-Liggett C.M."/>
            <person name="Johnson P.J."/>
        </authorList>
    </citation>
    <scope>NUCLEOTIDE SEQUENCE [LARGE SCALE GENOMIC DNA]</scope>
    <source>
        <strain evidence="3">G3</strain>
    </source>
</reference>
<evidence type="ECO:0000313" key="3">
    <source>
        <dbReference type="EMBL" id="EAY04742.1"/>
    </source>
</evidence>
<accession>A2ERL5</accession>
<keyword evidence="1" id="KW-0040">ANK repeat</keyword>
<sequence length="425" mass="47179">MKLTTLTTNDFITVMDQSRSSIKAKELYMCTRNANISVQNFEDIVSILKSLQKYMKLRILDGVINFLIQTHKEISSSSEKIQNPQSEETFQNQPPKSDKKFELLNSQLNQINEKNSKEREILAEISELKKSNDFERVYNFLDQLSSQGNRKMISKSCDEGLLEKKYQKSPDDIEHVLHVASEKGNLSLVKSLIEYGIDKDLKSSFGNTPLVYASWKGHLEVVKYLISVGADKDGKSNDGWTSLILASYYGHLEVVQYLISVGADKDGKNNDGYTPLILASLNGHLEVAQYLISVGADKEAKDNSENTPLIWASWKGHLEVVKYLISVGANKEAKNKDGWTSLILASSNGHLEVAQYLISVGADKDGKNNDGSTPLILASSNGHLEVVKYLISVGANKEAKTNSGKTALSYAKDNVRDYLKSIGAK</sequence>
<proteinExistence type="predicted"/>
<dbReference type="PROSITE" id="PS50088">
    <property type="entry name" value="ANK_REPEAT"/>
    <property type="match status" value="7"/>
</dbReference>
<feature type="repeat" description="ANK" evidence="1">
    <location>
        <begin position="304"/>
        <end position="336"/>
    </location>
</feature>
<dbReference type="InterPro" id="IPR002110">
    <property type="entry name" value="Ankyrin_rpt"/>
</dbReference>
<feature type="repeat" description="ANK" evidence="1">
    <location>
        <begin position="370"/>
        <end position="402"/>
    </location>
</feature>
<dbReference type="EMBL" id="DS113467">
    <property type="protein sequence ID" value="EAY04742.1"/>
    <property type="molecule type" value="Genomic_DNA"/>
</dbReference>
<feature type="region of interest" description="Disordered" evidence="2">
    <location>
        <begin position="77"/>
        <end position="98"/>
    </location>
</feature>
<feature type="repeat" description="ANK" evidence="1">
    <location>
        <begin position="238"/>
        <end position="270"/>
    </location>
</feature>
<dbReference type="VEuPathDB" id="TrichDB:TVAG_059400"/>
<evidence type="ECO:0000256" key="1">
    <source>
        <dbReference type="PROSITE-ProRule" id="PRU00023"/>
    </source>
</evidence>
<feature type="compositionally biased region" description="Polar residues" evidence="2">
    <location>
        <begin position="77"/>
        <end position="95"/>
    </location>
</feature>
<dbReference type="eggNOG" id="KOG0504">
    <property type="taxonomic scope" value="Eukaryota"/>
</dbReference>
<dbReference type="PRINTS" id="PR01415">
    <property type="entry name" value="ANKYRIN"/>
</dbReference>
<feature type="repeat" description="ANK" evidence="1">
    <location>
        <begin position="205"/>
        <end position="237"/>
    </location>
</feature>
<dbReference type="Pfam" id="PF00023">
    <property type="entry name" value="Ank"/>
    <property type="match status" value="2"/>
</dbReference>
<dbReference type="SMR" id="A2ERL5"/>
<dbReference type="Gene3D" id="1.25.40.20">
    <property type="entry name" value="Ankyrin repeat-containing domain"/>
    <property type="match status" value="3"/>
</dbReference>
<dbReference type="SMART" id="SM00248">
    <property type="entry name" value="ANK"/>
    <property type="match status" value="7"/>
</dbReference>
<feature type="repeat" description="ANK" evidence="1">
    <location>
        <begin position="177"/>
        <end position="204"/>
    </location>
</feature>
<dbReference type="Proteomes" id="UP000001542">
    <property type="component" value="Unassembled WGS sequence"/>
</dbReference>
<name>A2ERL5_TRIV3</name>
<dbReference type="PANTHER" id="PTHR44207:SF2">
    <property type="entry name" value="REPEAT PROTEIN, PUTATIVE-RELATED"/>
    <property type="match status" value="1"/>
</dbReference>
<keyword evidence="4" id="KW-1185">Reference proteome</keyword>
<dbReference type="Pfam" id="PF12796">
    <property type="entry name" value="Ank_2"/>
    <property type="match status" value="2"/>
</dbReference>
<dbReference type="OMA" id="QVELWIS"/>
<feature type="repeat" description="ANK" evidence="1">
    <location>
        <begin position="271"/>
        <end position="303"/>
    </location>
</feature>
<feature type="repeat" description="ANK" evidence="1">
    <location>
        <begin position="337"/>
        <end position="369"/>
    </location>
</feature>
<dbReference type="VEuPathDB" id="TrichDB:TVAGG3_0285300"/>
<gene>
    <name evidence="3" type="ORF">TVAG_059400</name>
</gene>
<evidence type="ECO:0000313" key="4">
    <source>
        <dbReference type="Proteomes" id="UP000001542"/>
    </source>
</evidence>
<evidence type="ECO:0000256" key="2">
    <source>
        <dbReference type="SAM" id="MobiDB-lite"/>
    </source>
</evidence>
<dbReference type="AlphaFoldDB" id="A2ERL5"/>
<dbReference type="InterPro" id="IPR036770">
    <property type="entry name" value="Ankyrin_rpt-contain_sf"/>
</dbReference>
<dbReference type="InParanoid" id="A2ERL5"/>
<dbReference type="OrthoDB" id="163438at2759"/>
<dbReference type="SUPFAM" id="SSF48403">
    <property type="entry name" value="Ankyrin repeat"/>
    <property type="match status" value="1"/>
</dbReference>
<dbReference type="PANTHER" id="PTHR44207">
    <property type="entry name" value="SURFACE ANTIGEN BSPA-LIKE-RELATED"/>
    <property type="match status" value="1"/>
</dbReference>
<protein>
    <submittedName>
        <fullName evidence="3">Ankyrin repeat protein, putative</fullName>
    </submittedName>
</protein>